<dbReference type="CDD" id="cd21175">
    <property type="entry name" value="LPMO_AA9"/>
    <property type="match status" value="1"/>
</dbReference>
<comment type="catalytic activity">
    <reaction evidence="2">
        <text>[(1-&gt;4)-beta-D-glucosyl]n+m + reduced acceptor + O2 = 4-dehydro-beta-D-glucosyl-[(1-&gt;4)-beta-D-glucosyl]n-1 + [(1-&gt;4)-beta-D-glucosyl]m + acceptor + H2O.</text>
        <dbReference type="EC" id="1.14.99.56"/>
    </reaction>
</comment>
<dbReference type="GO" id="GO:0030248">
    <property type="term" value="F:cellulose binding"/>
    <property type="evidence" value="ECO:0007669"/>
    <property type="project" value="UniProtKB-UniRule"/>
</dbReference>
<dbReference type="InterPro" id="IPR049892">
    <property type="entry name" value="AA9"/>
</dbReference>
<feature type="chain" id="PRO_5040963615" description="AA9 family lytic polysaccharide monooxygenase" evidence="4">
    <location>
        <begin position="20"/>
        <end position="369"/>
    </location>
</feature>
<keyword evidence="2" id="KW-0119">Carbohydrate metabolism</keyword>
<keyword evidence="7" id="KW-1185">Reference proteome</keyword>
<dbReference type="InterPro" id="IPR005103">
    <property type="entry name" value="AA9_LPMO"/>
</dbReference>
<proteinExistence type="predicted"/>
<dbReference type="GO" id="GO:0030245">
    <property type="term" value="P:cellulose catabolic process"/>
    <property type="evidence" value="ECO:0007669"/>
    <property type="project" value="UniProtKB-UniRule"/>
</dbReference>
<keyword evidence="1 2" id="KW-1015">Disulfide bond</keyword>
<comment type="function">
    <text evidence="2">Lytic polysaccharide monooxygenase (LMPO) that depolymerizes crystalline and amorphous polysaccharides via the oxidation of scissile alpha- or beta-(1-4)-glycosidic bonds, yielding C1 and/or C4 oxidation products. Catalysis by LPMOs requires the reduction of the active-site copper from Cu(II) to Cu(I) by a reducing agent and H(2)O(2) or O(2) as a cosubstrate.</text>
</comment>
<feature type="domain" description="Auxiliary Activity family 9 catalytic" evidence="5">
    <location>
        <begin position="20"/>
        <end position="225"/>
    </location>
</feature>
<dbReference type="EC" id="1.14.99.56" evidence="2"/>
<comment type="domain">
    <text evidence="2">Has a modular structure: an endo-beta-1,4-glucanase catalytic module at the N-terminus, a linker rich in serines and threonines, and a C-terminal carbohydrate-binding module (CBM).</text>
</comment>
<accession>A0A9W7Y016</accession>
<dbReference type="GO" id="GO:0008810">
    <property type="term" value="F:cellulase activity"/>
    <property type="evidence" value="ECO:0007669"/>
    <property type="project" value="UniProtKB-UniRule"/>
</dbReference>
<evidence type="ECO:0000256" key="2">
    <source>
        <dbReference type="RuleBase" id="RU368122"/>
    </source>
</evidence>
<dbReference type="Proteomes" id="UP001149813">
    <property type="component" value="Unassembled WGS sequence"/>
</dbReference>
<organism evidence="6 7">
    <name type="scientific">Coemansia erecta</name>
    <dbReference type="NCBI Taxonomy" id="147472"/>
    <lineage>
        <taxon>Eukaryota</taxon>
        <taxon>Fungi</taxon>
        <taxon>Fungi incertae sedis</taxon>
        <taxon>Zoopagomycota</taxon>
        <taxon>Kickxellomycotina</taxon>
        <taxon>Kickxellomycetes</taxon>
        <taxon>Kickxellales</taxon>
        <taxon>Kickxellaceae</taxon>
        <taxon>Coemansia</taxon>
    </lineage>
</organism>
<name>A0A9W7Y016_9FUNG</name>
<keyword evidence="2" id="KW-0136">Cellulose degradation</keyword>
<evidence type="ECO:0000259" key="5">
    <source>
        <dbReference type="Pfam" id="PF03443"/>
    </source>
</evidence>
<dbReference type="PANTHER" id="PTHR33353:SF32">
    <property type="entry name" value="ENDO-BETA-1,4-GLUCANASE D"/>
    <property type="match status" value="1"/>
</dbReference>
<comment type="caution">
    <text evidence="6">The sequence shown here is derived from an EMBL/GenBank/DDBJ whole genome shotgun (WGS) entry which is preliminary data.</text>
</comment>
<dbReference type="GO" id="GO:0005576">
    <property type="term" value="C:extracellular region"/>
    <property type="evidence" value="ECO:0007669"/>
    <property type="project" value="UniProtKB-SubCell"/>
</dbReference>
<evidence type="ECO:0000256" key="1">
    <source>
        <dbReference type="ARBA" id="ARBA00023157"/>
    </source>
</evidence>
<feature type="compositionally biased region" description="Acidic residues" evidence="3">
    <location>
        <begin position="288"/>
        <end position="306"/>
    </location>
</feature>
<gene>
    <name evidence="6" type="ORF">LPJ53_003484</name>
</gene>
<dbReference type="Gene3D" id="2.70.50.70">
    <property type="match status" value="1"/>
</dbReference>
<evidence type="ECO:0000313" key="7">
    <source>
        <dbReference type="Proteomes" id="UP001149813"/>
    </source>
</evidence>
<keyword evidence="4" id="KW-0732">Signal</keyword>
<feature type="signal peptide" evidence="4">
    <location>
        <begin position="1"/>
        <end position="19"/>
    </location>
</feature>
<dbReference type="OrthoDB" id="4849160at2759"/>
<comment type="subcellular location">
    <subcellularLocation>
        <location evidence="2">Secreted</location>
    </subcellularLocation>
</comment>
<keyword evidence="2" id="KW-0964">Secreted</keyword>
<keyword evidence="2" id="KW-0624">Polysaccharide degradation</keyword>
<feature type="region of interest" description="Disordered" evidence="3">
    <location>
        <begin position="244"/>
        <end position="309"/>
    </location>
</feature>
<evidence type="ECO:0000256" key="4">
    <source>
        <dbReference type="SAM" id="SignalP"/>
    </source>
</evidence>
<feature type="compositionally biased region" description="Low complexity" evidence="3">
    <location>
        <begin position="244"/>
        <end position="261"/>
    </location>
</feature>
<protein>
    <recommendedName>
        <fullName evidence="2">AA9 family lytic polysaccharide monooxygenase</fullName>
        <ecNumber evidence="2">1.14.99.56</ecNumber>
    </recommendedName>
    <alternativeName>
        <fullName evidence="2">Endo-beta-1,4-glucanase</fullName>
    </alternativeName>
    <alternativeName>
        <fullName evidence="2">Glycosyl hydrolase 61 family protein</fullName>
    </alternativeName>
</protein>
<dbReference type="EMBL" id="JANBOJ010000132">
    <property type="protein sequence ID" value="KAJ1722077.1"/>
    <property type="molecule type" value="Genomic_DNA"/>
</dbReference>
<reference evidence="6" key="1">
    <citation type="submission" date="2022-07" db="EMBL/GenBank/DDBJ databases">
        <title>Phylogenomic reconstructions and comparative analyses of Kickxellomycotina fungi.</title>
        <authorList>
            <person name="Reynolds N.K."/>
            <person name="Stajich J.E."/>
            <person name="Barry K."/>
            <person name="Grigoriev I.V."/>
            <person name="Crous P."/>
            <person name="Smith M.E."/>
        </authorList>
    </citation>
    <scope>NUCLEOTIDE SEQUENCE</scope>
    <source>
        <strain evidence="6">NBRC 32514</strain>
    </source>
</reference>
<sequence length="369" mass="39936">MKQIFFIAVLLAVVLTAQAHTFLSNLTINGTRLELGKCIRPYEDNRNYPVKDLSSDELTCRTTSMDVADTDICGVPAGSTVTVEWHETDEQDRAISDSHLGPCIVYLSPLEANGAGNVWFKIFEDGYDPDTKKWCVDKIIASKGLLDITIPADIKQGNYLMRTEVIALHEADREYGSDENAGAELFPNCAQLYIIGDGTAQPTGVAIPGDYTTKDPGLLFDLYDGYDSYPVPGPKLYEAGSIPAGGAPAASSSEADVASSSETDDTSSKDEEDNKKGDTKKKEKSKDDDNEDDTTTEEEATSEDDAVSATKSSTININLNLNKSISQEIVAGSTSEADDVPIGATITNAAGQPCVRVRRRRRRDLRAEL</sequence>
<feature type="compositionally biased region" description="Basic and acidic residues" evidence="3">
    <location>
        <begin position="266"/>
        <end position="287"/>
    </location>
</feature>
<evidence type="ECO:0000313" key="6">
    <source>
        <dbReference type="EMBL" id="KAJ1722077.1"/>
    </source>
</evidence>
<evidence type="ECO:0000256" key="3">
    <source>
        <dbReference type="SAM" id="MobiDB-lite"/>
    </source>
</evidence>
<dbReference type="PANTHER" id="PTHR33353">
    <property type="entry name" value="PUTATIVE (AFU_ORTHOLOGUE AFUA_1G12560)-RELATED"/>
    <property type="match status" value="1"/>
</dbReference>
<dbReference type="AlphaFoldDB" id="A0A9W7Y016"/>
<dbReference type="Pfam" id="PF03443">
    <property type="entry name" value="AA9"/>
    <property type="match status" value="1"/>
</dbReference>